<evidence type="ECO:0000313" key="2">
    <source>
        <dbReference type="EMBL" id="MBB4797968.1"/>
    </source>
</evidence>
<evidence type="ECO:0000256" key="1">
    <source>
        <dbReference type="SAM" id="MobiDB-lite"/>
    </source>
</evidence>
<keyword evidence="2" id="KW-0378">Hydrolase</keyword>
<dbReference type="EMBL" id="JACHKY010000002">
    <property type="protein sequence ID" value="MBB4797968.1"/>
    <property type="molecule type" value="Genomic_DNA"/>
</dbReference>
<protein>
    <submittedName>
        <fullName evidence="2">5-methylcytosine-specific restriction endonuclease McrA</fullName>
    </submittedName>
</protein>
<reference evidence="2 3" key="1">
    <citation type="submission" date="2020-08" db="EMBL/GenBank/DDBJ databases">
        <title>Functional genomics of gut bacteria from endangered species of beetles.</title>
        <authorList>
            <person name="Carlos-Shanley C."/>
        </authorList>
    </citation>
    <scope>NUCLEOTIDE SEQUENCE [LARGE SCALE GENOMIC DNA]</scope>
    <source>
        <strain evidence="2 3">S00123</strain>
    </source>
</reference>
<dbReference type="AlphaFoldDB" id="A0A7W7IPL7"/>
<dbReference type="CDD" id="cd00085">
    <property type="entry name" value="HNHc"/>
    <property type="match status" value="1"/>
</dbReference>
<evidence type="ECO:0000313" key="3">
    <source>
        <dbReference type="Proteomes" id="UP000539957"/>
    </source>
</evidence>
<gene>
    <name evidence="2" type="ORF">HNP32_001692</name>
</gene>
<keyword evidence="2" id="KW-0255">Endonuclease</keyword>
<keyword evidence="2" id="KW-0540">Nuclease</keyword>
<keyword evidence="3" id="KW-1185">Reference proteome</keyword>
<dbReference type="Proteomes" id="UP000539957">
    <property type="component" value="Unassembled WGS sequence"/>
</dbReference>
<dbReference type="Gene3D" id="1.10.30.50">
    <property type="match status" value="1"/>
</dbReference>
<organism evidence="2 3">
    <name type="scientific">Brevundimonas bullata</name>
    <dbReference type="NCBI Taxonomy" id="13160"/>
    <lineage>
        <taxon>Bacteria</taxon>
        <taxon>Pseudomonadati</taxon>
        <taxon>Pseudomonadota</taxon>
        <taxon>Alphaproteobacteria</taxon>
        <taxon>Caulobacterales</taxon>
        <taxon>Caulobacteraceae</taxon>
        <taxon>Brevundimonas</taxon>
    </lineage>
</organism>
<name>A0A7W7IPL7_9CAUL</name>
<dbReference type="GO" id="GO:0004519">
    <property type="term" value="F:endonuclease activity"/>
    <property type="evidence" value="ECO:0007669"/>
    <property type="project" value="UniProtKB-KW"/>
</dbReference>
<comment type="caution">
    <text evidence="2">The sequence shown here is derived from an EMBL/GenBank/DDBJ whole genome shotgun (WGS) entry which is preliminary data.</text>
</comment>
<dbReference type="RefSeq" id="WP_184268942.1">
    <property type="nucleotide sequence ID" value="NZ_JACHKY010000002.1"/>
</dbReference>
<accession>A0A7W7IPL7</accession>
<dbReference type="InterPro" id="IPR003615">
    <property type="entry name" value="HNH_nuc"/>
</dbReference>
<proteinExistence type="predicted"/>
<sequence length="130" mass="14689">MTRERVVIEKRKPLSRRESLHLMLEQKGICACGCGEKLQPMTEGVIDEHRVALALGGTNDLSNRHLFRKPCARKKTDQKDTPAIAKVKRIEARLNGTRRPRKPIPSPGFDKTMTKKFDGSVVRRSQEGKA</sequence>
<feature type="region of interest" description="Disordered" evidence="1">
    <location>
        <begin position="94"/>
        <end position="130"/>
    </location>
</feature>